<evidence type="ECO:0000259" key="2">
    <source>
        <dbReference type="PROSITE" id="PS50943"/>
    </source>
</evidence>
<dbReference type="SUPFAM" id="SSF47413">
    <property type="entry name" value="lambda repressor-like DNA-binding domains"/>
    <property type="match status" value="1"/>
</dbReference>
<dbReference type="CDD" id="cd00093">
    <property type="entry name" value="HTH_XRE"/>
    <property type="match status" value="1"/>
</dbReference>
<proteinExistence type="predicted"/>
<dbReference type="Proteomes" id="UP000252254">
    <property type="component" value="Unassembled WGS sequence"/>
</dbReference>
<dbReference type="InterPro" id="IPR010982">
    <property type="entry name" value="Lambda_DNA-bd_dom_sf"/>
</dbReference>
<dbReference type="RefSeq" id="WP_170126254.1">
    <property type="nucleotide sequence ID" value="NZ_BAABQN010000022.1"/>
</dbReference>
<evidence type="ECO:0000256" key="1">
    <source>
        <dbReference type="ARBA" id="ARBA00023125"/>
    </source>
</evidence>
<dbReference type="AlphaFoldDB" id="A0A366DM46"/>
<name>A0A366DM46_9BACI</name>
<protein>
    <submittedName>
        <fullName evidence="3">DNA-binding XRE family transcriptional regulator</fullName>
    </submittedName>
</protein>
<dbReference type="Pfam" id="PF01381">
    <property type="entry name" value="HTH_3"/>
    <property type="match status" value="1"/>
</dbReference>
<dbReference type="PANTHER" id="PTHR46558:SF11">
    <property type="entry name" value="HTH-TYPE TRANSCRIPTIONAL REGULATOR XRE"/>
    <property type="match status" value="1"/>
</dbReference>
<dbReference type="PROSITE" id="PS50943">
    <property type="entry name" value="HTH_CROC1"/>
    <property type="match status" value="1"/>
</dbReference>
<organism evidence="3 4">
    <name type="scientific">Paraliobacillus ryukyuensis</name>
    <dbReference type="NCBI Taxonomy" id="200904"/>
    <lineage>
        <taxon>Bacteria</taxon>
        <taxon>Bacillati</taxon>
        <taxon>Bacillota</taxon>
        <taxon>Bacilli</taxon>
        <taxon>Bacillales</taxon>
        <taxon>Bacillaceae</taxon>
        <taxon>Paraliobacillus</taxon>
    </lineage>
</organism>
<comment type="caution">
    <text evidence="3">The sequence shown here is derived from an EMBL/GenBank/DDBJ whole genome shotgun (WGS) entry which is preliminary data.</text>
</comment>
<sequence>MENNALANRLKLLRDKKGLLQKQVADKLGIKSNTLSGYENGSRSPDHKLLNSIADFYNVTTDYLLGRSDDPELTEKEEDEKLYKELDEILDNLPEDERNRLWSKIKAYAEGLADANKEN</sequence>
<gene>
    <name evidence="3" type="ORF">DES48_1219</name>
</gene>
<feature type="domain" description="HTH cro/C1-type" evidence="2">
    <location>
        <begin position="10"/>
        <end position="64"/>
    </location>
</feature>
<dbReference type="STRING" id="200904.GCA_900168775_02594"/>
<accession>A0A366DM46</accession>
<evidence type="ECO:0000313" key="3">
    <source>
        <dbReference type="EMBL" id="RBO91131.1"/>
    </source>
</evidence>
<dbReference type="InterPro" id="IPR001387">
    <property type="entry name" value="Cro/C1-type_HTH"/>
</dbReference>
<dbReference type="SMART" id="SM00530">
    <property type="entry name" value="HTH_XRE"/>
    <property type="match status" value="1"/>
</dbReference>
<reference evidence="3 4" key="1">
    <citation type="submission" date="2018-06" db="EMBL/GenBank/DDBJ databases">
        <title>Genomic Encyclopedia of Type Strains, Phase IV (KMG-IV): sequencing the most valuable type-strain genomes for metagenomic binning, comparative biology and taxonomic classification.</title>
        <authorList>
            <person name="Goeker M."/>
        </authorList>
    </citation>
    <scope>NUCLEOTIDE SEQUENCE [LARGE SCALE GENOMIC DNA]</scope>
    <source>
        <strain evidence="3 4">DSM 15140</strain>
    </source>
</reference>
<keyword evidence="4" id="KW-1185">Reference proteome</keyword>
<dbReference type="GO" id="GO:0003677">
    <property type="term" value="F:DNA binding"/>
    <property type="evidence" value="ECO:0007669"/>
    <property type="project" value="UniProtKB-KW"/>
</dbReference>
<evidence type="ECO:0000313" key="4">
    <source>
        <dbReference type="Proteomes" id="UP000252254"/>
    </source>
</evidence>
<dbReference type="Gene3D" id="1.10.260.40">
    <property type="entry name" value="lambda repressor-like DNA-binding domains"/>
    <property type="match status" value="1"/>
</dbReference>
<keyword evidence="1 3" id="KW-0238">DNA-binding</keyword>
<dbReference type="PANTHER" id="PTHR46558">
    <property type="entry name" value="TRACRIPTIONAL REGULATORY PROTEIN-RELATED-RELATED"/>
    <property type="match status" value="1"/>
</dbReference>
<dbReference type="EMBL" id="QNRI01000021">
    <property type="protein sequence ID" value="RBO91131.1"/>
    <property type="molecule type" value="Genomic_DNA"/>
</dbReference>